<organism evidence="2 3">
    <name type="scientific">Brachionus plicatilis</name>
    <name type="common">Marine rotifer</name>
    <name type="synonym">Brachionus muelleri</name>
    <dbReference type="NCBI Taxonomy" id="10195"/>
    <lineage>
        <taxon>Eukaryota</taxon>
        <taxon>Metazoa</taxon>
        <taxon>Spiralia</taxon>
        <taxon>Gnathifera</taxon>
        <taxon>Rotifera</taxon>
        <taxon>Eurotatoria</taxon>
        <taxon>Monogononta</taxon>
        <taxon>Pseudotrocha</taxon>
        <taxon>Ploima</taxon>
        <taxon>Brachionidae</taxon>
        <taxon>Brachionus</taxon>
    </lineage>
</organism>
<dbReference type="EMBL" id="REGN01000792">
    <property type="protein sequence ID" value="RNA39069.1"/>
    <property type="molecule type" value="Genomic_DNA"/>
</dbReference>
<gene>
    <name evidence="2" type="ORF">BpHYR1_012765</name>
</gene>
<name>A0A3M7STN0_BRAPC</name>
<reference evidence="2 3" key="1">
    <citation type="journal article" date="2018" name="Sci. Rep.">
        <title>Genomic signatures of local adaptation to the degree of environmental predictability in rotifers.</title>
        <authorList>
            <person name="Franch-Gras L."/>
            <person name="Hahn C."/>
            <person name="Garcia-Roger E.M."/>
            <person name="Carmona M.J."/>
            <person name="Serra M."/>
            <person name="Gomez A."/>
        </authorList>
    </citation>
    <scope>NUCLEOTIDE SEQUENCE [LARGE SCALE GENOMIC DNA]</scope>
    <source>
        <strain evidence="2">HYR1</strain>
    </source>
</reference>
<dbReference type="Proteomes" id="UP000276133">
    <property type="component" value="Unassembled WGS sequence"/>
</dbReference>
<evidence type="ECO:0000256" key="1">
    <source>
        <dbReference type="SAM" id="Phobius"/>
    </source>
</evidence>
<comment type="caution">
    <text evidence="2">The sequence shown here is derived from an EMBL/GenBank/DDBJ whole genome shotgun (WGS) entry which is preliminary data.</text>
</comment>
<keyword evidence="1" id="KW-0812">Transmembrane</keyword>
<sequence>MMLLALKKEKFKFQAQFTIQIMFHTFHSQRIRLKMLKPKAYLIYLKLNIVFNFFLSCLVVTPQFLNKIPQMFKFEVTTARLACGGGLLGGHLW</sequence>
<protein>
    <submittedName>
        <fullName evidence="2">Uncharacterized protein</fullName>
    </submittedName>
</protein>
<feature type="transmembrane region" description="Helical" evidence="1">
    <location>
        <begin position="41"/>
        <end position="65"/>
    </location>
</feature>
<keyword evidence="1" id="KW-1133">Transmembrane helix</keyword>
<keyword evidence="1" id="KW-0472">Membrane</keyword>
<evidence type="ECO:0000313" key="3">
    <source>
        <dbReference type="Proteomes" id="UP000276133"/>
    </source>
</evidence>
<evidence type="ECO:0000313" key="2">
    <source>
        <dbReference type="EMBL" id="RNA39069.1"/>
    </source>
</evidence>
<dbReference type="AlphaFoldDB" id="A0A3M7STN0"/>
<keyword evidence="3" id="KW-1185">Reference proteome</keyword>
<accession>A0A3M7STN0</accession>
<proteinExistence type="predicted"/>